<evidence type="ECO:0000313" key="3">
    <source>
        <dbReference type="Proteomes" id="UP000288859"/>
    </source>
</evidence>
<dbReference type="SUPFAM" id="SSF48652">
    <property type="entry name" value="Tetraspanin"/>
    <property type="match status" value="1"/>
</dbReference>
<dbReference type="Proteomes" id="UP000288859">
    <property type="component" value="Unassembled WGS sequence"/>
</dbReference>
<keyword evidence="1" id="KW-1133">Transmembrane helix</keyword>
<dbReference type="OrthoDB" id="2279611at2759"/>
<feature type="transmembrane region" description="Helical" evidence="1">
    <location>
        <begin position="275"/>
        <end position="298"/>
    </location>
</feature>
<proteinExistence type="predicted"/>
<dbReference type="InterPro" id="IPR008952">
    <property type="entry name" value="Tetraspanin_EC2_sf"/>
</dbReference>
<feature type="transmembrane region" description="Helical" evidence="1">
    <location>
        <begin position="181"/>
        <end position="204"/>
    </location>
</feature>
<dbReference type="GO" id="GO:0016020">
    <property type="term" value="C:membrane"/>
    <property type="evidence" value="ECO:0007669"/>
    <property type="project" value="InterPro"/>
</dbReference>
<organism evidence="2 3">
    <name type="scientific">Exophiala mesophila</name>
    <name type="common">Black yeast-like fungus</name>
    <dbReference type="NCBI Taxonomy" id="212818"/>
    <lineage>
        <taxon>Eukaryota</taxon>
        <taxon>Fungi</taxon>
        <taxon>Dikarya</taxon>
        <taxon>Ascomycota</taxon>
        <taxon>Pezizomycotina</taxon>
        <taxon>Eurotiomycetes</taxon>
        <taxon>Chaetothyriomycetidae</taxon>
        <taxon>Chaetothyriales</taxon>
        <taxon>Herpotrichiellaceae</taxon>
        <taxon>Exophiala</taxon>
    </lineage>
</organism>
<protein>
    <recommendedName>
        <fullName evidence="4">Tetraspanin</fullName>
    </recommendedName>
</protein>
<reference evidence="2 3" key="1">
    <citation type="submission" date="2017-03" db="EMBL/GenBank/DDBJ databases">
        <title>Genomes of endolithic fungi from Antarctica.</title>
        <authorList>
            <person name="Coleine C."/>
            <person name="Masonjones S."/>
            <person name="Stajich J.E."/>
        </authorList>
    </citation>
    <scope>NUCLEOTIDE SEQUENCE [LARGE SCALE GENOMIC DNA]</scope>
    <source>
        <strain evidence="2 3">CCFEE 6314</strain>
    </source>
</reference>
<evidence type="ECO:0000313" key="2">
    <source>
        <dbReference type="EMBL" id="RVX71554.1"/>
    </source>
</evidence>
<comment type="caution">
    <text evidence="2">The sequence shown here is derived from an EMBL/GenBank/DDBJ whole genome shotgun (WGS) entry which is preliminary data.</text>
</comment>
<name>A0A438N7C1_EXOME</name>
<keyword evidence="1" id="KW-0812">Transmembrane</keyword>
<evidence type="ECO:0000256" key="1">
    <source>
        <dbReference type="SAM" id="Phobius"/>
    </source>
</evidence>
<gene>
    <name evidence="2" type="ORF">B0A52_05126</name>
</gene>
<dbReference type="VEuPathDB" id="FungiDB:PV10_05984"/>
<accession>A0A438N7C1</accession>
<dbReference type="EMBL" id="NAJM01000017">
    <property type="protein sequence ID" value="RVX71554.1"/>
    <property type="molecule type" value="Genomic_DNA"/>
</dbReference>
<sequence>MVLSLTLNTHPLNNEDEADIDDRWILNGSVDQTSGERLELCTFIRDSWLRNGSQWRSTEDKLSDLADSETTAKPFLKRPLVTGLACFGNDIKPQRSTMVNKILLVFIGFDVAFLLCATLHLVLPLYTRSSFANNNTVDNIANHLLLDNTPLTASIVNAIFMYITFALSLPALFIKTNRTYLVAHCWGIVFSATFTLVIGLTIWFSTLETHKNLKPLWEAQSADTISMLQERFKCCGYDNPALFIRDDTCTTAATAARLGGCMVPFASFANRFLDIVFTSFFGFVAVDFLTLLAACCLIKDRKERQRYRLIDEKRGFGGI</sequence>
<feature type="transmembrane region" description="Helical" evidence="1">
    <location>
        <begin position="102"/>
        <end position="123"/>
    </location>
</feature>
<evidence type="ECO:0008006" key="4">
    <source>
        <dbReference type="Google" id="ProtNLM"/>
    </source>
</evidence>
<keyword evidence="1" id="KW-0472">Membrane</keyword>
<dbReference type="AlphaFoldDB" id="A0A438N7C1"/>
<feature type="transmembrane region" description="Helical" evidence="1">
    <location>
        <begin position="151"/>
        <end position="174"/>
    </location>
</feature>